<dbReference type="GO" id="GO:0009401">
    <property type="term" value="P:phosphoenolpyruvate-dependent sugar phosphotransferase system"/>
    <property type="evidence" value="ECO:0007669"/>
    <property type="project" value="UniProtKB-KW"/>
</dbReference>
<reference evidence="8" key="1">
    <citation type="journal article" date="2022" name="Clin. Infect. Dis.">
        <title>Association between Clostridium innocuum and antibiotic-associated diarrhea in adults and children: A cross-sectional study and comparative genomics analysis.</title>
        <authorList>
            <person name="Cherny K.E."/>
            <person name="Muscat E.B."/>
            <person name="Balaji A."/>
            <person name="Mukherjee J."/>
            <person name="Ozer E.A."/>
            <person name="Angarone M.P."/>
            <person name="Hauser A.R."/>
            <person name="Sichel J.S."/>
            <person name="Amponsah E."/>
            <person name="Kociolek L.K."/>
        </authorList>
    </citation>
    <scope>NUCLEOTIDE SEQUENCE</scope>
    <source>
        <strain evidence="8">NU1-AC-029v</strain>
    </source>
</reference>
<evidence type="ECO:0000256" key="7">
    <source>
        <dbReference type="PROSITE-ProRule" id="PRU00418"/>
    </source>
</evidence>
<keyword evidence="3" id="KW-0808">Transferase</keyword>
<dbReference type="RefSeq" id="WP_008818312.1">
    <property type="nucleotide sequence ID" value="NZ_AP025565.1"/>
</dbReference>
<sequence length="109" mass="12302">MEGLEKQCFQIISAVGMARSSYIEAIQEAKKANFERAREMIEEGDKSFLQGHEAHAKMIQQEAGGEKVETGLLLIHAEDQLMSAESFKIIADEMIQNYERIIALESKIK</sequence>
<comment type="cofactor">
    <cofactor evidence="6">
        <name>Mg(2+)</name>
        <dbReference type="ChEBI" id="CHEBI:18420"/>
    </cofactor>
    <text evidence="6">Binds 1 Mg(2+) ion per trimer.</text>
</comment>
<dbReference type="EMBL" id="JAKTMA010000010">
    <property type="protein sequence ID" value="MCR0232604.1"/>
    <property type="molecule type" value="Genomic_DNA"/>
</dbReference>
<dbReference type="PIRSF" id="PIRSF000699">
    <property type="entry name" value="PTS_IILac_III"/>
    <property type="match status" value="1"/>
</dbReference>
<keyword evidence="1" id="KW-0813">Transport</keyword>
<dbReference type="PANTHER" id="PTHR34382:SF7">
    <property type="entry name" value="PTS SYSTEM N,N'-DIACETYLCHITOBIOSE-SPECIFIC EIIA COMPONENT"/>
    <property type="match status" value="1"/>
</dbReference>
<feature type="modified residue" description="Phosphohistidine; by HPr" evidence="7">
    <location>
        <position position="76"/>
    </location>
</feature>
<evidence type="ECO:0000256" key="3">
    <source>
        <dbReference type="ARBA" id="ARBA00022679"/>
    </source>
</evidence>
<keyword evidence="6" id="KW-0479">Metal-binding</keyword>
<feature type="binding site" evidence="6">
    <location>
        <position position="79"/>
    </location>
    <ligand>
        <name>Mg(2+)</name>
        <dbReference type="ChEBI" id="CHEBI:18420"/>
        <note>ligand shared between all trimeric partners</note>
    </ligand>
</feature>
<dbReference type="InterPro" id="IPR003188">
    <property type="entry name" value="PTS_IIA_lac/cel"/>
</dbReference>
<dbReference type="CDD" id="cd00215">
    <property type="entry name" value="PTS_IIA_lac"/>
    <property type="match status" value="1"/>
</dbReference>
<comment type="caution">
    <text evidence="8">The sequence shown here is derived from an EMBL/GenBank/DDBJ whole genome shotgun (WGS) entry which is preliminary data.</text>
</comment>
<dbReference type="Gene3D" id="1.20.58.80">
    <property type="entry name" value="Phosphotransferase system, lactose/cellobiose-type IIA subunit"/>
    <property type="match status" value="1"/>
</dbReference>
<name>A0A174ZKX2_CLOIN</name>
<dbReference type="GO" id="GO:0046872">
    <property type="term" value="F:metal ion binding"/>
    <property type="evidence" value="ECO:0007669"/>
    <property type="project" value="UniProtKB-KW"/>
</dbReference>
<dbReference type="Pfam" id="PF02255">
    <property type="entry name" value="PTS_IIA"/>
    <property type="match status" value="1"/>
</dbReference>
<evidence type="ECO:0000256" key="2">
    <source>
        <dbReference type="ARBA" id="ARBA00022597"/>
    </source>
</evidence>
<evidence type="ECO:0000256" key="6">
    <source>
        <dbReference type="PIRSR" id="PIRSR000699-2"/>
    </source>
</evidence>
<dbReference type="InterPro" id="IPR036542">
    <property type="entry name" value="PTS_IIA_lac/cel_sf"/>
</dbReference>
<dbReference type="Proteomes" id="UP001203972">
    <property type="component" value="Unassembled WGS sequence"/>
</dbReference>
<dbReference type="GO" id="GO:0016740">
    <property type="term" value="F:transferase activity"/>
    <property type="evidence" value="ECO:0007669"/>
    <property type="project" value="UniProtKB-KW"/>
</dbReference>
<accession>A0A174ZKX2</accession>
<evidence type="ECO:0000256" key="5">
    <source>
        <dbReference type="PIRSR" id="PIRSR000699-1"/>
    </source>
</evidence>
<evidence type="ECO:0000313" key="8">
    <source>
        <dbReference type="EMBL" id="MCR0232604.1"/>
    </source>
</evidence>
<proteinExistence type="predicted"/>
<dbReference type="AlphaFoldDB" id="A0A174ZKX2"/>
<feature type="active site" description="Tele-phosphohistidine intermediate" evidence="5">
    <location>
        <position position="76"/>
    </location>
</feature>
<dbReference type="PROSITE" id="PS51095">
    <property type="entry name" value="PTS_EIIA_TYPE_3"/>
    <property type="match status" value="1"/>
</dbReference>
<evidence type="ECO:0000256" key="4">
    <source>
        <dbReference type="ARBA" id="ARBA00022683"/>
    </source>
</evidence>
<evidence type="ECO:0000313" key="9">
    <source>
        <dbReference type="Proteomes" id="UP001203972"/>
    </source>
</evidence>
<gene>
    <name evidence="8" type="ORF">MKC95_07475</name>
</gene>
<dbReference type="SUPFAM" id="SSF46973">
    <property type="entry name" value="Enzyme IIa from lactose specific PTS, IIa-lac"/>
    <property type="match status" value="1"/>
</dbReference>
<protein>
    <submittedName>
        <fullName evidence="8">PTS lactose/cellobiose transporter subunit IIA</fullName>
    </submittedName>
</protein>
<keyword evidence="4" id="KW-0598">Phosphotransferase system</keyword>
<dbReference type="PANTHER" id="PTHR34382">
    <property type="entry name" value="PTS SYSTEM N,N'-DIACETYLCHITOBIOSE-SPECIFIC EIIA COMPONENT"/>
    <property type="match status" value="1"/>
</dbReference>
<keyword evidence="2" id="KW-0762">Sugar transport</keyword>
<keyword evidence="6" id="KW-0460">Magnesium</keyword>
<organism evidence="8 9">
    <name type="scientific">Clostridium innocuum</name>
    <dbReference type="NCBI Taxonomy" id="1522"/>
    <lineage>
        <taxon>Bacteria</taxon>
        <taxon>Bacillati</taxon>
        <taxon>Bacillota</taxon>
        <taxon>Clostridia</taxon>
        <taxon>Eubacteriales</taxon>
        <taxon>Clostridiaceae</taxon>
        <taxon>Clostridium</taxon>
    </lineage>
</organism>
<evidence type="ECO:0000256" key="1">
    <source>
        <dbReference type="ARBA" id="ARBA00022448"/>
    </source>
</evidence>